<dbReference type="GO" id="GO:0000339">
    <property type="term" value="F:RNA cap binding"/>
    <property type="evidence" value="ECO:0007669"/>
    <property type="project" value="InterPro"/>
</dbReference>
<dbReference type="Pfam" id="PF05383">
    <property type="entry name" value="La"/>
    <property type="match status" value="1"/>
</dbReference>
<evidence type="ECO:0000313" key="5">
    <source>
        <dbReference type="EMBL" id="CAG8973510.1"/>
    </source>
</evidence>
<dbReference type="Pfam" id="PF21071">
    <property type="entry name" value="LARP1_HEAT"/>
    <property type="match status" value="1"/>
</dbReference>
<dbReference type="EMBL" id="CAJVRM010000072">
    <property type="protein sequence ID" value="CAG8973510.1"/>
    <property type="molecule type" value="Genomic_DNA"/>
</dbReference>
<feature type="compositionally biased region" description="Basic and acidic residues" evidence="3">
    <location>
        <begin position="409"/>
        <end position="419"/>
    </location>
</feature>
<dbReference type="InterPro" id="IPR036388">
    <property type="entry name" value="WH-like_DNA-bd_sf"/>
</dbReference>
<keyword evidence="6" id="KW-1185">Reference proteome</keyword>
<dbReference type="GO" id="GO:0045727">
    <property type="term" value="P:positive regulation of translation"/>
    <property type="evidence" value="ECO:0007669"/>
    <property type="project" value="TreeGrafter"/>
</dbReference>
<dbReference type="AlphaFoldDB" id="A0A9N9LI19"/>
<feature type="region of interest" description="Disordered" evidence="3">
    <location>
        <begin position="874"/>
        <end position="896"/>
    </location>
</feature>
<feature type="domain" description="HTH La-type RNA-binding" evidence="4">
    <location>
        <begin position="653"/>
        <end position="747"/>
    </location>
</feature>
<feature type="compositionally biased region" description="Polar residues" evidence="3">
    <location>
        <begin position="426"/>
        <end position="437"/>
    </location>
</feature>
<protein>
    <recommendedName>
        <fullName evidence="4">HTH La-type RNA-binding domain-containing protein</fullName>
    </recommendedName>
</protein>
<feature type="compositionally biased region" description="Polar residues" evidence="3">
    <location>
        <begin position="214"/>
        <end position="223"/>
    </location>
</feature>
<keyword evidence="1 2" id="KW-0694">RNA-binding</keyword>
<feature type="compositionally biased region" description="Low complexity" evidence="3">
    <location>
        <begin position="928"/>
        <end position="948"/>
    </location>
</feature>
<comment type="caution">
    <text evidence="5">The sequence shown here is derived from an EMBL/GenBank/DDBJ whole genome shotgun (WGS) entry which is preliminary data.</text>
</comment>
<dbReference type="Gene3D" id="1.10.10.10">
    <property type="entry name" value="Winged helix-like DNA-binding domain superfamily/Winged helix DNA-binding domain"/>
    <property type="match status" value="1"/>
</dbReference>
<dbReference type="InterPro" id="IPR045180">
    <property type="entry name" value="La_dom_prot"/>
</dbReference>
<feature type="compositionally biased region" description="Polar residues" evidence="3">
    <location>
        <begin position="383"/>
        <end position="407"/>
    </location>
</feature>
<dbReference type="CDD" id="cd07323">
    <property type="entry name" value="LAM"/>
    <property type="match status" value="1"/>
</dbReference>
<feature type="compositionally biased region" description="Polar residues" evidence="3">
    <location>
        <begin position="460"/>
        <end position="477"/>
    </location>
</feature>
<proteinExistence type="predicted"/>
<organism evidence="5 6">
    <name type="scientific">Hymenoscyphus albidus</name>
    <dbReference type="NCBI Taxonomy" id="595503"/>
    <lineage>
        <taxon>Eukaryota</taxon>
        <taxon>Fungi</taxon>
        <taxon>Dikarya</taxon>
        <taxon>Ascomycota</taxon>
        <taxon>Pezizomycotina</taxon>
        <taxon>Leotiomycetes</taxon>
        <taxon>Helotiales</taxon>
        <taxon>Helotiaceae</taxon>
        <taxon>Hymenoscyphus</taxon>
    </lineage>
</organism>
<feature type="region of interest" description="Disordered" evidence="3">
    <location>
        <begin position="910"/>
        <end position="968"/>
    </location>
</feature>
<gene>
    <name evidence="5" type="ORF">HYALB_00002835</name>
</gene>
<dbReference type="SMART" id="SM00684">
    <property type="entry name" value="DM15"/>
    <property type="match status" value="2"/>
</dbReference>
<dbReference type="Proteomes" id="UP000701801">
    <property type="component" value="Unassembled WGS sequence"/>
</dbReference>
<feature type="compositionally biased region" description="Polar residues" evidence="3">
    <location>
        <begin position="913"/>
        <end position="922"/>
    </location>
</feature>
<feature type="compositionally biased region" description="Basic and acidic residues" evidence="3">
    <location>
        <begin position="133"/>
        <end position="155"/>
    </location>
</feature>
<dbReference type="SMART" id="SM00715">
    <property type="entry name" value="LA"/>
    <property type="match status" value="1"/>
</dbReference>
<dbReference type="InterPro" id="IPR036390">
    <property type="entry name" value="WH_DNA-bd_sf"/>
</dbReference>
<dbReference type="SUPFAM" id="SSF46785">
    <property type="entry name" value="Winged helix' DNA-binding domain"/>
    <property type="match status" value="1"/>
</dbReference>
<feature type="compositionally biased region" description="Basic and acidic residues" evidence="3">
    <location>
        <begin position="478"/>
        <end position="540"/>
    </location>
</feature>
<feature type="compositionally biased region" description="Polar residues" evidence="3">
    <location>
        <begin position="886"/>
        <end position="896"/>
    </location>
</feature>
<dbReference type="PROSITE" id="PS50961">
    <property type="entry name" value="HTH_LA"/>
    <property type="match status" value="1"/>
</dbReference>
<sequence length="1116" mass="121388">MSSTTSRSAGDAASAPPVFSYAQAAKGRTVATSSGVTSTQPTSGVSTPAKGTNSAINTPSGGSVLGEQSVNGSIDTSHKMDQAGGGNAEPKVAMSAKSISQPGTPNFGSSSTSTLPKEEKDDFTLVGASAVESTKDRNSNAVHTGEKTGEATEGRRGKKGKKQKNAEREAAEKEKEREEARLQEQLVPAPLPAVNIWAKRKEEAAKIAPPPASTEPSNANDSPRSPEAKRRGKPNGVEDGDKAIGSAQNGGIKDSPNTAKAQKKANEAANKSKEDQIPKRAGPRGSRVGEKEEKSVSAQLPPPVEDATSWPTPETALEEGKRKAYEKLEKEEKDDTSSNKPRPKKEWQTLPYVPSVSFNTPLPSRGGRGRGGARGGRTEGGRSSHTNAAGTTGDKAQNGSTTTTPSTVEADKRVSRGEVPRAASLPPNSNKRPSSDPSGAKDQRKPIAASAEKPRGGRESNISDIRNTSYGQQSSDNSQDHQFTRADRGFRSEETQSSPMDEHVHQRTGADRRSESNLRGYEQTKDHHRERADGRSDRGRGGFRGRGNHNSQNGQQHPAHLYTNDHGPQQANGYPVRQGSGPYSPPPQASAFNNQYSVPPSRGRGGSRTQSIPNSAMYGRYPQSGPNQHMSPITASYDFQPMQPMSAPPYNPYMDQSAVISMVKMQLEYYFSIDNLCKDVYLRKHMDSQGFVFLTFISSFKRIQALTQDFSLLYIACQDSDILYLIRGDDGNDRLRRRDGWEKWILPMEDRDESVRNAGPQYHHPAPPRSQLMDPMMYPGNPAMSPPPFSPNGTEASFRTFGNGVSAPSAMSDMNGMHGMNGNGHVYHPETPLSAAVPDFAPGLMNGNGSADPLELESTFGDIEVANLTLVFSPHKSSGDYKPKRTSASRTFSNGSIDGKSIAEAIDDGCQGRTLTNGSRGSEASPESLRGSRSPFGPSSPTYSSSPPVMWVKGQRQQAPVAEHNSRESYTSFRARALKNRDMTAAGETHPDMKLLYEFWSHFLCRNFNIGMYSEFRQYAFEDASVKATNGLKNLISYYDEVLNSKKKVIPETLARHYVDLVKAEDSDDRPAFQRLRAAWRNGALDMKSRKKIDNYVDAELREELERGPKQKSDMS</sequence>
<feature type="compositionally biased region" description="Basic and acidic residues" evidence="3">
    <location>
        <begin position="264"/>
        <end position="278"/>
    </location>
</feature>
<feature type="region of interest" description="Disordered" evidence="3">
    <location>
        <begin position="25"/>
        <end position="611"/>
    </location>
</feature>
<dbReference type="InterPro" id="IPR006630">
    <property type="entry name" value="La_HTH"/>
</dbReference>
<feature type="compositionally biased region" description="Basic and acidic residues" evidence="3">
    <location>
        <begin position="164"/>
        <end position="182"/>
    </location>
</feature>
<reference evidence="5" key="1">
    <citation type="submission" date="2021-07" db="EMBL/GenBank/DDBJ databases">
        <authorList>
            <person name="Durling M."/>
        </authorList>
    </citation>
    <scope>NUCLEOTIDE SEQUENCE</scope>
</reference>
<evidence type="ECO:0000256" key="1">
    <source>
        <dbReference type="ARBA" id="ARBA00022884"/>
    </source>
</evidence>
<dbReference type="GO" id="GO:0005829">
    <property type="term" value="C:cytosol"/>
    <property type="evidence" value="ECO:0007669"/>
    <property type="project" value="TreeGrafter"/>
</dbReference>
<feature type="compositionally biased region" description="Basic and acidic residues" evidence="3">
    <location>
        <begin position="318"/>
        <end position="337"/>
    </location>
</feature>
<dbReference type="GO" id="GO:0048255">
    <property type="term" value="P:mRNA stabilization"/>
    <property type="evidence" value="ECO:0007669"/>
    <property type="project" value="InterPro"/>
</dbReference>
<dbReference type="GO" id="GO:0010494">
    <property type="term" value="C:cytoplasmic stress granule"/>
    <property type="evidence" value="ECO:0007669"/>
    <property type="project" value="TreeGrafter"/>
</dbReference>
<dbReference type="PANTHER" id="PTHR22792:SF132">
    <property type="entry name" value="LA-RELATED PROTEIN 1"/>
    <property type="match status" value="1"/>
</dbReference>
<dbReference type="PANTHER" id="PTHR22792">
    <property type="entry name" value="LUPUS LA PROTEIN-RELATED"/>
    <property type="match status" value="1"/>
</dbReference>
<dbReference type="OrthoDB" id="340227at2759"/>
<dbReference type="InterPro" id="IPR006607">
    <property type="entry name" value="DM15"/>
</dbReference>
<evidence type="ECO:0000256" key="3">
    <source>
        <dbReference type="SAM" id="MobiDB-lite"/>
    </source>
</evidence>
<name>A0A9N9LI19_9HELO</name>
<accession>A0A9N9LI19</accession>
<evidence type="ECO:0000259" key="4">
    <source>
        <dbReference type="PROSITE" id="PS50961"/>
    </source>
</evidence>
<evidence type="ECO:0000256" key="2">
    <source>
        <dbReference type="PROSITE-ProRule" id="PRU00332"/>
    </source>
</evidence>
<feature type="compositionally biased region" description="Polar residues" evidence="3">
    <location>
        <begin position="30"/>
        <end position="75"/>
    </location>
</feature>
<evidence type="ECO:0000313" key="6">
    <source>
        <dbReference type="Proteomes" id="UP000701801"/>
    </source>
</evidence>
<feature type="compositionally biased region" description="Polar residues" evidence="3">
    <location>
        <begin position="97"/>
        <end position="115"/>
    </location>
</feature>